<dbReference type="PROSITE" id="PS50890">
    <property type="entry name" value="PUA"/>
    <property type="match status" value="1"/>
</dbReference>
<dbReference type="Proteomes" id="UP000730161">
    <property type="component" value="Unassembled WGS sequence"/>
</dbReference>
<dbReference type="PANTHER" id="PTHR46499:SF2">
    <property type="entry name" value="ARCHAEOSINE SYNTHASE"/>
    <property type="match status" value="1"/>
</dbReference>
<accession>A0A8J7W8K0</accession>
<dbReference type="RefSeq" id="WP_211529981.1">
    <property type="nucleotide sequence ID" value="NZ_JWHL01000002.1"/>
</dbReference>
<dbReference type="OrthoDB" id="115061at2157"/>
<evidence type="ECO:0000256" key="2">
    <source>
        <dbReference type="ARBA" id="ARBA00008906"/>
    </source>
</evidence>
<gene>
    <name evidence="5" type="ORF">RJ53_02200</name>
</gene>
<dbReference type="AlphaFoldDB" id="A0A8J7W8K0"/>
<dbReference type="Gene3D" id="2.30.130.10">
    <property type="entry name" value="PUA domain"/>
    <property type="match status" value="1"/>
</dbReference>
<dbReference type="NCBIfam" id="NF040592">
    <property type="entry name" value="tRNA_mod_ArcS"/>
    <property type="match status" value="1"/>
</dbReference>
<dbReference type="GO" id="GO:0003723">
    <property type="term" value="F:RNA binding"/>
    <property type="evidence" value="ECO:0007669"/>
    <property type="project" value="InterPro"/>
</dbReference>
<evidence type="ECO:0000256" key="3">
    <source>
        <dbReference type="ARBA" id="ARBA00022694"/>
    </source>
</evidence>
<dbReference type="SUPFAM" id="SSF88697">
    <property type="entry name" value="PUA domain-like"/>
    <property type="match status" value="1"/>
</dbReference>
<comment type="caution">
    <text evidence="5">The sequence shown here is derived from an EMBL/GenBank/DDBJ whole genome shotgun (WGS) entry which is preliminary data.</text>
</comment>
<dbReference type="InterPro" id="IPR040777">
    <property type="entry name" value="DUF5591"/>
</dbReference>
<dbReference type="GO" id="GO:0005737">
    <property type="term" value="C:cytoplasm"/>
    <property type="evidence" value="ECO:0007669"/>
    <property type="project" value="TreeGrafter"/>
</dbReference>
<dbReference type="CDD" id="cd21149">
    <property type="entry name" value="PUA_archaeosine_TGT"/>
    <property type="match status" value="1"/>
</dbReference>
<dbReference type="Pfam" id="PF17884">
    <property type="entry name" value="DUF5591"/>
    <property type="match status" value="1"/>
</dbReference>
<proteinExistence type="inferred from homology"/>
<evidence type="ECO:0000313" key="5">
    <source>
        <dbReference type="EMBL" id="MBR1368372.1"/>
    </source>
</evidence>
<dbReference type="InterPro" id="IPR050076">
    <property type="entry name" value="ArchSynthase1/Queuine_TRR"/>
</dbReference>
<dbReference type="Gene3D" id="3.20.20.105">
    <property type="entry name" value="Queuine tRNA-ribosyltransferase-like"/>
    <property type="match status" value="1"/>
</dbReference>
<dbReference type="Gene3D" id="3.40.50.10630">
    <property type="entry name" value="Uracil-DNA glycosylase-like"/>
    <property type="match status" value="1"/>
</dbReference>
<dbReference type="SMART" id="SM00359">
    <property type="entry name" value="PUA"/>
    <property type="match status" value="1"/>
</dbReference>
<keyword evidence="6" id="KW-1185">Reference proteome</keyword>
<evidence type="ECO:0000259" key="4">
    <source>
        <dbReference type="SMART" id="SM00359"/>
    </source>
</evidence>
<reference evidence="5" key="1">
    <citation type="submission" date="2014-12" db="EMBL/GenBank/DDBJ databases">
        <authorList>
            <person name="Huang H.-H."/>
            <person name="Chen S.-C."/>
            <person name="Lai M.-C."/>
        </authorList>
    </citation>
    <scope>NUCLEOTIDE SEQUENCE</scope>
    <source>
        <strain evidence="5">K1F9705b</strain>
    </source>
</reference>
<evidence type="ECO:0000313" key="6">
    <source>
        <dbReference type="Proteomes" id="UP000730161"/>
    </source>
</evidence>
<keyword evidence="3" id="KW-0819">tRNA processing</keyword>
<dbReference type="UniPathway" id="UPA00393"/>
<dbReference type="InterPro" id="IPR004521">
    <property type="entry name" value="Uncharacterised_CHP00451"/>
</dbReference>
<dbReference type="InterPro" id="IPR036974">
    <property type="entry name" value="PUA_sf"/>
</dbReference>
<dbReference type="EMBL" id="JWHL01000002">
    <property type="protein sequence ID" value="MBR1368372.1"/>
    <property type="molecule type" value="Genomic_DNA"/>
</dbReference>
<feature type="domain" description="PUA" evidence="4">
    <location>
        <begin position="476"/>
        <end position="543"/>
    </location>
</feature>
<name>A0A8J7W8K0_9EURY</name>
<dbReference type="SUPFAM" id="SSF52141">
    <property type="entry name" value="Uracil-DNA glycosylase-like"/>
    <property type="match status" value="1"/>
</dbReference>
<dbReference type="Pfam" id="PF01472">
    <property type="entry name" value="PUA"/>
    <property type="match status" value="1"/>
</dbReference>
<organism evidence="5 6">
    <name type="scientific">Methanocalculus chunghsingensis</name>
    <dbReference type="NCBI Taxonomy" id="156457"/>
    <lineage>
        <taxon>Archaea</taxon>
        <taxon>Methanobacteriati</taxon>
        <taxon>Methanobacteriota</taxon>
        <taxon>Stenosarchaea group</taxon>
        <taxon>Methanomicrobia</taxon>
        <taxon>Methanomicrobiales</taxon>
        <taxon>Methanocalculaceae</taxon>
        <taxon>Methanocalculus</taxon>
    </lineage>
</organism>
<dbReference type="InterPro" id="IPR002478">
    <property type="entry name" value="PUA"/>
</dbReference>
<protein>
    <submittedName>
        <fullName evidence="5">Pseudouridine synthase</fullName>
    </submittedName>
</protein>
<sequence length="544" mass="59995">MTQFEVRKRDGLARQGIFTINDEQIQTPAVINPIELFPDLASRPLSNIPLQADAEFVQRYAGEVLDQPIPAHPQMSGNVSSGDAAIIAGWHTALANPRTYADWVETFLSALPPDAARYAPASALPSNVAMLIATGLDLFDTIAVDLKSAEGLFCTPEGIYPGSWLDEGICGCSGCRTGDLREHNRQALLHEIRFATALLQRGELRELIESRCRSDASLVSILRHLDRKSDLMEKAAPIARTTPFRAHTQESMYRAEIGRFEDRVIRRFTQNTWDVCVLLPCSAKKPYSLSQSHRKFQDAIAGRAHEVIITSPLGVVPRELELIYPAAHYDVPVTGHWDHEEQAILAEYLTEYLRTHPYRRVIAHLEGGALEVARKAAASAGISLEETCTDGRPVSWESTGALRDALAGERKRAPDIVGGTLAWQFGVKPDTRKMIIKGRFPERKVFAGRQQLFSFDPGTGLLRPTIEGWALLPNCYRVTIEGFVPQGDILAPGVQSADPAIRDGDEVFVIGEGVRATGRAMMSADEMIRSTRGIAVKVRKVKKS</sequence>
<dbReference type="InterPro" id="IPR015947">
    <property type="entry name" value="PUA-like_sf"/>
</dbReference>
<dbReference type="SUPFAM" id="SSF51713">
    <property type="entry name" value="tRNA-guanine transglycosylase"/>
    <property type="match status" value="1"/>
</dbReference>
<dbReference type="InterPro" id="IPR053418">
    <property type="entry name" value="Archaeosine_synthase_1"/>
</dbReference>
<dbReference type="SUPFAM" id="SSF88802">
    <property type="entry name" value="Pre-PUA domain"/>
    <property type="match status" value="1"/>
</dbReference>
<dbReference type="InterPro" id="IPR036895">
    <property type="entry name" value="Uracil-DNA_glycosylase-like_sf"/>
</dbReference>
<dbReference type="GO" id="GO:0002099">
    <property type="term" value="P:tRNA wobble guanine modification"/>
    <property type="evidence" value="ECO:0007669"/>
    <property type="project" value="TreeGrafter"/>
</dbReference>
<dbReference type="NCBIfam" id="TIGR00451">
    <property type="entry name" value="unchar_dom_2"/>
    <property type="match status" value="1"/>
</dbReference>
<comment type="pathway">
    <text evidence="1">tRNA modification; archaeosine-tRNA biosynthesis.</text>
</comment>
<evidence type="ECO:0000256" key="1">
    <source>
        <dbReference type="ARBA" id="ARBA00005030"/>
    </source>
</evidence>
<dbReference type="InterPro" id="IPR036511">
    <property type="entry name" value="TGT-like_sf"/>
</dbReference>
<comment type="similarity">
    <text evidence="2">Belongs to the archaeosine synthase type 1 family.</text>
</comment>
<dbReference type="PANTHER" id="PTHR46499">
    <property type="entry name" value="QUEUINE TRNA-RIBOSYLTRANSFERASE"/>
    <property type="match status" value="1"/>
</dbReference>